<organism evidence="1 2">
    <name type="scientific">Aspergillus pseudonomiae</name>
    <dbReference type="NCBI Taxonomy" id="1506151"/>
    <lineage>
        <taxon>Eukaryota</taxon>
        <taxon>Fungi</taxon>
        <taxon>Dikarya</taxon>
        <taxon>Ascomycota</taxon>
        <taxon>Pezizomycotina</taxon>
        <taxon>Eurotiomycetes</taxon>
        <taxon>Eurotiomycetidae</taxon>
        <taxon>Eurotiales</taxon>
        <taxon>Aspergillaceae</taxon>
        <taxon>Aspergillus</taxon>
        <taxon>Aspergillus subgen. Circumdati</taxon>
    </lineage>
</organism>
<keyword evidence="2" id="KW-1185">Reference proteome</keyword>
<accession>A0A5N7D740</accession>
<reference evidence="1 2" key="1">
    <citation type="submission" date="2019-04" db="EMBL/GenBank/DDBJ databases">
        <authorList>
            <consortium name="DOE Joint Genome Institute"/>
            <person name="Mondo S."/>
            <person name="Kjaerbolling I."/>
            <person name="Vesth T."/>
            <person name="Frisvad J.C."/>
            <person name="Nybo J.L."/>
            <person name="Theobald S."/>
            <person name="Kildgaard S."/>
            <person name="Isbrandt T."/>
            <person name="Kuo A."/>
            <person name="Sato A."/>
            <person name="Lyhne E.K."/>
            <person name="Kogle M.E."/>
            <person name="Wiebenga A."/>
            <person name="Kun R.S."/>
            <person name="Lubbers R.J."/>
            <person name="Makela M.R."/>
            <person name="Barry K."/>
            <person name="Chovatia M."/>
            <person name="Clum A."/>
            <person name="Daum C."/>
            <person name="Haridas S."/>
            <person name="He G."/>
            <person name="LaButti K."/>
            <person name="Lipzen A."/>
            <person name="Riley R."/>
            <person name="Salamov A."/>
            <person name="Simmons B.A."/>
            <person name="Magnuson J.K."/>
            <person name="Henrissat B."/>
            <person name="Mortensen U.H."/>
            <person name="Larsen T.O."/>
            <person name="Devries R.P."/>
            <person name="Grigoriev I.V."/>
            <person name="Machida M."/>
            <person name="Baker S.E."/>
            <person name="Andersen M.R."/>
            <person name="Cantor M.N."/>
            <person name="Hua S.X."/>
        </authorList>
    </citation>
    <scope>NUCLEOTIDE SEQUENCE [LARGE SCALE GENOMIC DNA]</scope>
    <source>
        <strain evidence="1 2">CBS 119388</strain>
    </source>
</reference>
<proteinExistence type="predicted"/>
<dbReference type="AlphaFoldDB" id="A0A5N7D740"/>
<sequence length="96" mass="10447">MDGFPASAHMIMVIRGTTRVVPKVTVALVTTVQFAHNLGCHETWHIIVHIAIVNVQLHVQSNTCGPHPVLPPFLYISGYILSSLRDSSLCIADTST</sequence>
<dbReference type="RefSeq" id="XP_031939336.1">
    <property type="nucleotide sequence ID" value="XM_032079267.1"/>
</dbReference>
<dbReference type="Proteomes" id="UP000325579">
    <property type="component" value="Unassembled WGS sequence"/>
</dbReference>
<gene>
    <name evidence="1" type="ORF">BDV37DRAFT_167041</name>
</gene>
<evidence type="ECO:0000313" key="1">
    <source>
        <dbReference type="EMBL" id="KAE8402017.1"/>
    </source>
</evidence>
<dbReference type="GeneID" id="43663958"/>
<name>A0A5N7D740_9EURO</name>
<evidence type="ECO:0000313" key="2">
    <source>
        <dbReference type="Proteomes" id="UP000325579"/>
    </source>
</evidence>
<dbReference type="EMBL" id="ML736793">
    <property type="protein sequence ID" value="KAE8402017.1"/>
    <property type="molecule type" value="Genomic_DNA"/>
</dbReference>
<dbReference type="OrthoDB" id="10386619at2759"/>
<protein>
    <submittedName>
        <fullName evidence="1">Uncharacterized protein</fullName>
    </submittedName>
</protein>